<feature type="non-terminal residue" evidence="2">
    <location>
        <position position="167"/>
    </location>
</feature>
<evidence type="ECO:0000256" key="1">
    <source>
        <dbReference type="SAM" id="MobiDB-lite"/>
    </source>
</evidence>
<feature type="region of interest" description="Disordered" evidence="1">
    <location>
        <begin position="126"/>
        <end position="147"/>
    </location>
</feature>
<dbReference type="AlphaFoldDB" id="A0AAW0HCI7"/>
<dbReference type="EMBL" id="JBBHLL010000602">
    <property type="protein sequence ID" value="KAK7799604.1"/>
    <property type="molecule type" value="Genomic_DNA"/>
</dbReference>
<feature type="compositionally biased region" description="Pro residues" evidence="1">
    <location>
        <begin position="80"/>
        <end position="89"/>
    </location>
</feature>
<organism evidence="2 3">
    <name type="scientific">Myodes glareolus</name>
    <name type="common">Bank vole</name>
    <name type="synonym">Clethrionomys glareolus</name>
    <dbReference type="NCBI Taxonomy" id="447135"/>
    <lineage>
        <taxon>Eukaryota</taxon>
        <taxon>Metazoa</taxon>
        <taxon>Chordata</taxon>
        <taxon>Craniata</taxon>
        <taxon>Vertebrata</taxon>
        <taxon>Euteleostomi</taxon>
        <taxon>Mammalia</taxon>
        <taxon>Eutheria</taxon>
        <taxon>Euarchontoglires</taxon>
        <taxon>Glires</taxon>
        <taxon>Rodentia</taxon>
        <taxon>Myomorpha</taxon>
        <taxon>Muroidea</taxon>
        <taxon>Cricetidae</taxon>
        <taxon>Arvicolinae</taxon>
        <taxon>Myodes</taxon>
    </lineage>
</organism>
<feature type="compositionally biased region" description="Acidic residues" evidence="1">
    <location>
        <begin position="131"/>
        <end position="140"/>
    </location>
</feature>
<feature type="region of interest" description="Disordered" evidence="1">
    <location>
        <begin position="1"/>
        <end position="38"/>
    </location>
</feature>
<reference evidence="2 3" key="1">
    <citation type="journal article" date="2023" name="bioRxiv">
        <title>Conserved and derived expression patterns and positive selection on dental genes reveal complex evolutionary context of ever-growing rodent molars.</title>
        <authorList>
            <person name="Calamari Z.T."/>
            <person name="Song A."/>
            <person name="Cohen E."/>
            <person name="Akter M."/>
            <person name="Roy R.D."/>
            <person name="Hallikas O."/>
            <person name="Christensen M.M."/>
            <person name="Li P."/>
            <person name="Marangoni P."/>
            <person name="Jernvall J."/>
            <person name="Klein O.D."/>
        </authorList>
    </citation>
    <scope>NUCLEOTIDE SEQUENCE [LARGE SCALE GENOMIC DNA]</scope>
    <source>
        <strain evidence="2">V071</strain>
    </source>
</reference>
<accession>A0AAW0HCI7</accession>
<proteinExistence type="predicted"/>
<comment type="caution">
    <text evidence="2">The sequence shown here is derived from an EMBL/GenBank/DDBJ whole genome shotgun (WGS) entry which is preliminary data.</text>
</comment>
<gene>
    <name evidence="2" type="ORF">U0070_001242</name>
</gene>
<evidence type="ECO:0000313" key="2">
    <source>
        <dbReference type="EMBL" id="KAK7799604.1"/>
    </source>
</evidence>
<keyword evidence="3" id="KW-1185">Reference proteome</keyword>
<dbReference type="Proteomes" id="UP001488838">
    <property type="component" value="Unassembled WGS sequence"/>
</dbReference>
<sequence length="167" mass="18510">MWGREAGGNAPARACPRPRARAPPPPARSGSRHLPPPHPRLWGRRACAALGSAWAHLFSLLPQCERSTAQITAGCLLHPRPAPTPPTPERPAGKREKRRSKETREITKGAGRAVIGRSWRIRLRRPCERSQEEEEEEEPGCEVVGADNTLPEGSAFRAYRLHWSLVS</sequence>
<name>A0AAW0HCI7_MYOGA</name>
<feature type="region of interest" description="Disordered" evidence="1">
    <location>
        <begin position="75"/>
        <end position="111"/>
    </location>
</feature>
<evidence type="ECO:0000313" key="3">
    <source>
        <dbReference type="Proteomes" id="UP001488838"/>
    </source>
</evidence>
<protein>
    <submittedName>
        <fullName evidence="2">Uncharacterized protein</fullName>
    </submittedName>
</protein>